<dbReference type="InterPro" id="IPR015943">
    <property type="entry name" value="WD40/YVTN_repeat-like_dom_sf"/>
</dbReference>
<reference evidence="2 3" key="1">
    <citation type="submission" date="2020-01" db="EMBL/GenBank/DDBJ databases">
        <title>Insect and environment-associated Actinomycetes.</title>
        <authorList>
            <person name="Currrie C."/>
            <person name="Chevrette M."/>
            <person name="Carlson C."/>
            <person name="Stubbendieck R."/>
            <person name="Wendt-Pienkowski E."/>
        </authorList>
    </citation>
    <scope>NUCLEOTIDE SEQUENCE [LARGE SCALE GENOMIC DNA]</scope>
    <source>
        <strain evidence="2 3">SID14163</strain>
    </source>
</reference>
<accession>A0A7K3PVJ9</accession>
<dbReference type="Gene3D" id="2.40.10.480">
    <property type="match status" value="1"/>
</dbReference>
<evidence type="ECO:0000256" key="1">
    <source>
        <dbReference type="SAM" id="MobiDB-lite"/>
    </source>
</evidence>
<feature type="compositionally biased region" description="Low complexity" evidence="1">
    <location>
        <begin position="17"/>
        <end position="28"/>
    </location>
</feature>
<dbReference type="Gene3D" id="2.130.10.10">
    <property type="entry name" value="YVTN repeat-like/Quinoprotein amine dehydrogenase"/>
    <property type="match status" value="1"/>
</dbReference>
<sequence>MSVLVGLTGCSEAGPEADNSASDASSAAKPRDEAKGFDPPVEFGKAVKLPVDEQVKSWGFAQLGPRLYERTAAALNAYDTSSGRRLWSSPLGRKDWYTGTAGGVSDDQRIPPVFAQHNGRTEVLFAYADYTKGSGTEVDRTDVYLRAVDADTGKVSWTTRLPGPGKSTVSDLEPAVVGAQDGTAVVRVLTSTNDSSEDSESATTYAVDLNRRQVMWQEERFAAGALDSGVVIGAQLGEEARFQSLLGWHSDQTDLGLVGRTLEDGTPLWKQEGRSSAEIEPVGGGFFATGPLRDSRTGETVPGGTDGTLLHCVYDQRSVVVCDSEETVRGIDARTRKVLWTISADDSSRKKPRVGNAWHGAVYAGTDTTGVILDARTGKDLRPFSGGSPYTINQYAAVSIDMVVYPATG</sequence>
<name>A0A7K3PVJ9_9ACTN</name>
<organism evidence="2 3">
    <name type="scientific">Streptomyces coelicoflavus</name>
    <dbReference type="NCBI Taxonomy" id="285562"/>
    <lineage>
        <taxon>Bacteria</taxon>
        <taxon>Bacillati</taxon>
        <taxon>Actinomycetota</taxon>
        <taxon>Actinomycetes</taxon>
        <taxon>Kitasatosporales</taxon>
        <taxon>Streptomycetaceae</taxon>
        <taxon>Streptomyces</taxon>
    </lineage>
</organism>
<feature type="region of interest" description="Disordered" evidence="1">
    <location>
        <begin position="1"/>
        <end position="39"/>
    </location>
</feature>
<comment type="caution">
    <text evidence="2">The sequence shown here is derived from an EMBL/GenBank/DDBJ whole genome shotgun (WGS) entry which is preliminary data.</text>
</comment>
<gene>
    <name evidence="2" type="ORF">G3I32_35150</name>
</gene>
<dbReference type="EMBL" id="JAAGMA010000936">
    <property type="protein sequence ID" value="NEB14008.1"/>
    <property type="molecule type" value="Genomic_DNA"/>
</dbReference>
<evidence type="ECO:0000313" key="2">
    <source>
        <dbReference type="EMBL" id="NEB14008.1"/>
    </source>
</evidence>
<dbReference type="Proteomes" id="UP000470446">
    <property type="component" value="Unassembled WGS sequence"/>
</dbReference>
<dbReference type="AlphaFoldDB" id="A0A7K3PVJ9"/>
<evidence type="ECO:0000313" key="3">
    <source>
        <dbReference type="Proteomes" id="UP000470446"/>
    </source>
</evidence>
<dbReference type="SUPFAM" id="SSF50998">
    <property type="entry name" value="Quinoprotein alcohol dehydrogenase-like"/>
    <property type="match status" value="1"/>
</dbReference>
<proteinExistence type="predicted"/>
<protein>
    <submittedName>
        <fullName evidence="2">PQQ-binding-like beta-propeller repeat protein</fullName>
    </submittedName>
</protein>
<dbReference type="InterPro" id="IPR011047">
    <property type="entry name" value="Quinoprotein_ADH-like_sf"/>
</dbReference>
<dbReference type="RefSeq" id="WP_164249994.1">
    <property type="nucleotide sequence ID" value="NZ_JAAGMA010000936.1"/>
</dbReference>